<dbReference type="PANTHER" id="PTHR36930">
    <property type="entry name" value="METAL-SULFUR CLUSTER BIOSYNTHESIS PROTEINS YUAD-RELATED"/>
    <property type="match status" value="1"/>
</dbReference>
<dbReference type="InterPro" id="IPR052716">
    <property type="entry name" value="MOSC_domain"/>
</dbReference>
<dbReference type="PROSITE" id="PS51340">
    <property type="entry name" value="MOSC"/>
    <property type="match status" value="1"/>
</dbReference>
<dbReference type="InterPro" id="IPR005302">
    <property type="entry name" value="MoCF_Sase_C"/>
</dbReference>
<comment type="caution">
    <text evidence="2">The sequence shown here is derived from an EMBL/GenBank/DDBJ whole genome shotgun (WGS) entry which is preliminary data.</text>
</comment>
<evidence type="ECO:0000313" key="2">
    <source>
        <dbReference type="EMBL" id="MXO64661.1"/>
    </source>
</evidence>
<dbReference type="OrthoDB" id="1550913at2"/>
<dbReference type="RefSeq" id="WP_160735065.1">
    <property type="nucleotide sequence ID" value="NZ_WTYT01000001.1"/>
</dbReference>
<protein>
    <submittedName>
        <fullName evidence="2">MOSC domain-containing protein</fullName>
    </submittedName>
</protein>
<sequence length="155" mass="16821">MPQQTGILSGIARHDQPRGEIEVVATATSVTPAAGIEGDYRGSLKPGANKRQISLIEAESWDAAIQHIGVDLPWWIRRANLLVQGLRFPREEGTIIAIGDNCRLQVTMECNPCPRMDEIAPGLLDALKPDWRGGLLARVIAGGIIAPGDKIRIEQ</sequence>
<dbReference type="EMBL" id="WTYT01000001">
    <property type="protein sequence ID" value="MXO64661.1"/>
    <property type="molecule type" value="Genomic_DNA"/>
</dbReference>
<dbReference type="PANTHER" id="PTHR36930:SF1">
    <property type="entry name" value="MOSC DOMAIN-CONTAINING PROTEIN"/>
    <property type="match status" value="1"/>
</dbReference>
<dbReference type="Gene3D" id="2.40.33.20">
    <property type="entry name" value="PK beta-barrel domain-like"/>
    <property type="match status" value="1"/>
</dbReference>
<reference evidence="2 3" key="1">
    <citation type="submission" date="2019-12" db="EMBL/GenBank/DDBJ databases">
        <title>Genomic-based taxomic classification of the family Erythrobacteraceae.</title>
        <authorList>
            <person name="Xu L."/>
        </authorList>
    </citation>
    <scope>NUCLEOTIDE SEQUENCE [LARGE SCALE GENOMIC DNA]</scope>
    <source>
        <strain evidence="2 3">LMG 29518</strain>
    </source>
</reference>
<gene>
    <name evidence="2" type="ORF">GRI91_02710</name>
</gene>
<keyword evidence="3" id="KW-1185">Reference proteome</keyword>
<dbReference type="GO" id="GO:0030151">
    <property type="term" value="F:molybdenum ion binding"/>
    <property type="evidence" value="ECO:0007669"/>
    <property type="project" value="InterPro"/>
</dbReference>
<dbReference type="GO" id="GO:0030170">
    <property type="term" value="F:pyridoxal phosphate binding"/>
    <property type="evidence" value="ECO:0007669"/>
    <property type="project" value="InterPro"/>
</dbReference>
<evidence type="ECO:0000259" key="1">
    <source>
        <dbReference type="PROSITE" id="PS51340"/>
    </source>
</evidence>
<accession>A0A6I4T3C5</accession>
<evidence type="ECO:0000313" key="3">
    <source>
        <dbReference type="Proteomes" id="UP000438476"/>
    </source>
</evidence>
<name>A0A6I4T3C5_9SPHN</name>
<proteinExistence type="predicted"/>
<dbReference type="SUPFAM" id="SSF50800">
    <property type="entry name" value="PK beta-barrel domain-like"/>
    <property type="match status" value="1"/>
</dbReference>
<organism evidence="2 3">
    <name type="scientific">Altericroceibacterium endophyticum</name>
    <dbReference type="NCBI Taxonomy" id="1808508"/>
    <lineage>
        <taxon>Bacteria</taxon>
        <taxon>Pseudomonadati</taxon>
        <taxon>Pseudomonadota</taxon>
        <taxon>Alphaproteobacteria</taxon>
        <taxon>Sphingomonadales</taxon>
        <taxon>Erythrobacteraceae</taxon>
        <taxon>Altericroceibacterium</taxon>
    </lineage>
</organism>
<dbReference type="InterPro" id="IPR011037">
    <property type="entry name" value="Pyrv_Knase-like_insert_dom_sf"/>
</dbReference>
<dbReference type="Proteomes" id="UP000438476">
    <property type="component" value="Unassembled WGS sequence"/>
</dbReference>
<dbReference type="AlphaFoldDB" id="A0A6I4T3C5"/>
<dbReference type="GO" id="GO:0003824">
    <property type="term" value="F:catalytic activity"/>
    <property type="evidence" value="ECO:0007669"/>
    <property type="project" value="InterPro"/>
</dbReference>
<dbReference type="Pfam" id="PF03473">
    <property type="entry name" value="MOSC"/>
    <property type="match status" value="1"/>
</dbReference>
<feature type="domain" description="MOSC" evidence="1">
    <location>
        <begin position="22"/>
        <end position="154"/>
    </location>
</feature>